<dbReference type="Proteomes" id="UP001586593">
    <property type="component" value="Unassembled WGS sequence"/>
</dbReference>
<dbReference type="CDD" id="cd08022">
    <property type="entry name" value="M28_PSMA_like"/>
    <property type="match status" value="1"/>
</dbReference>
<feature type="domain" description="PA" evidence="2">
    <location>
        <begin position="117"/>
        <end position="190"/>
    </location>
</feature>
<dbReference type="EMBL" id="JAZHXJ010000248">
    <property type="protein sequence ID" value="KAL1867145.1"/>
    <property type="molecule type" value="Genomic_DNA"/>
</dbReference>
<dbReference type="InterPro" id="IPR039373">
    <property type="entry name" value="Peptidase_M28B"/>
</dbReference>
<evidence type="ECO:0000313" key="6">
    <source>
        <dbReference type="Proteomes" id="UP001586593"/>
    </source>
</evidence>
<dbReference type="Gene3D" id="3.40.630.10">
    <property type="entry name" value="Zn peptidases"/>
    <property type="match status" value="1"/>
</dbReference>
<feature type="domain" description="Peptidase M28" evidence="4">
    <location>
        <begin position="306"/>
        <end position="503"/>
    </location>
</feature>
<dbReference type="InterPro" id="IPR003137">
    <property type="entry name" value="PA_domain"/>
</dbReference>
<dbReference type="InterPro" id="IPR046450">
    <property type="entry name" value="PA_dom_sf"/>
</dbReference>
<dbReference type="Pfam" id="PF02225">
    <property type="entry name" value="PA"/>
    <property type="match status" value="1"/>
</dbReference>
<name>A0ABR3WU14_9PEZI</name>
<dbReference type="InterPro" id="IPR036757">
    <property type="entry name" value="TFR-like_dimer_dom_sf"/>
</dbReference>
<evidence type="ECO:0000259" key="4">
    <source>
        <dbReference type="Pfam" id="PF04389"/>
    </source>
</evidence>
<accession>A0ABR3WU14</accession>
<organism evidence="5 6">
    <name type="scientific">Phialemonium thermophilum</name>
    <dbReference type="NCBI Taxonomy" id="223376"/>
    <lineage>
        <taxon>Eukaryota</taxon>
        <taxon>Fungi</taxon>
        <taxon>Dikarya</taxon>
        <taxon>Ascomycota</taxon>
        <taxon>Pezizomycotina</taxon>
        <taxon>Sordariomycetes</taxon>
        <taxon>Sordariomycetidae</taxon>
        <taxon>Cephalothecales</taxon>
        <taxon>Cephalothecaceae</taxon>
        <taxon>Phialemonium</taxon>
    </lineage>
</organism>
<comment type="caution">
    <text evidence="5">The sequence shown here is derived from an EMBL/GenBank/DDBJ whole genome shotgun (WGS) entry which is preliminary data.</text>
</comment>
<dbReference type="SUPFAM" id="SSF47672">
    <property type="entry name" value="Transferrin receptor-like dimerisation domain"/>
    <property type="match status" value="1"/>
</dbReference>
<evidence type="ECO:0000313" key="5">
    <source>
        <dbReference type="EMBL" id="KAL1867145.1"/>
    </source>
</evidence>
<keyword evidence="6" id="KW-1185">Reference proteome</keyword>
<dbReference type="Pfam" id="PF04253">
    <property type="entry name" value="TFR_dimer"/>
    <property type="match status" value="1"/>
</dbReference>
<dbReference type="CDD" id="cd02121">
    <property type="entry name" value="PA_GCPII_like"/>
    <property type="match status" value="1"/>
</dbReference>
<dbReference type="Pfam" id="PF04389">
    <property type="entry name" value="Peptidase_M28"/>
    <property type="match status" value="1"/>
</dbReference>
<protein>
    <recommendedName>
        <fullName evidence="7">Glutamate carboxypeptidase</fullName>
    </recommendedName>
</protein>
<dbReference type="SUPFAM" id="SSF53187">
    <property type="entry name" value="Zn-dependent exopeptidases"/>
    <property type="match status" value="1"/>
</dbReference>
<evidence type="ECO:0000259" key="3">
    <source>
        <dbReference type="Pfam" id="PF04253"/>
    </source>
</evidence>
<dbReference type="Gene3D" id="1.20.930.40">
    <property type="entry name" value="Transferrin receptor-like, dimerisation domain"/>
    <property type="match status" value="1"/>
</dbReference>
<dbReference type="PANTHER" id="PTHR10404">
    <property type="entry name" value="N-ACETYLATED-ALPHA-LINKED ACIDIC DIPEPTIDASE"/>
    <property type="match status" value="1"/>
</dbReference>
<sequence length="687" mass="75228">MVSQREAEGFMLDTPSVEDIRHWSKAYSAKAHLAGDLEHATAIRDLWRSYGISTEIVRYDVLQNFPEVQSLELHDRQGGVSFVASLAEDELPEDPTSSPARGLPAFHGFSANGAVCAELVYANFGTLQDFRLLESWGVSVRGKVVICKYAKVFRGLKVRAAQQFGAAAVIMYNDPQEDGEYTTKNGYPHYPHGPARHPKTIQRGSVDFFSVAVGDPTTPGYPSVPDEDVRRVDPTHAIPEIPSLPISYADAEPLLRSLNGCGLSPEEMGGGDWRGELDGIDYCTGPSAVKVSLVTQCAYKYAPIYNVIGTIPGATEECVVLGNHHDSWCCGAVDPVSGSAAMNEVARSLGGLQKRGWVPRRTIILASWDNEEYGLVGSTEWAEDKAEYLSQNCVAYLNVDESTNGGKFLGATGSPLLNSVLREVAAEIPSPITQGLSVYDDWLAWQRQSLSSPQLEKPGVTLMGTGSDYTVFFDHLGIPSVDMLFNQQGQGVYPYHSNYDSYYWLDKFGDVGFRKHLAMAQLWGVLAVRLAGTAVVSFCAEEYANVLGRHVEELRSKMGGRVSVEGLREAVALLRTAAAQFDALASRAQSQASANGSVPSDEDIANINRTYMEIERACLLEKGKGLPGRPWYRHMIFAPGLWYGYDGVIFPGIVECLEDGDDVEAAKWVERITEAIGRITKLFQKHL</sequence>
<dbReference type="SUPFAM" id="SSF52025">
    <property type="entry name" value="PA domain"/>
    <property type="match status" value="1"/>
</dbReference>
<evidence type="ECO:0008006" key="7">
    <source>
        <dbReference type="Google" id="ProtNLM"/>
    </source>
</evidence>
<evidence type="ECO:0000259" key="2">
    <source>
        <dbReference type="Pfam" id="PF02225"/>
    </source>
</evidence>
<dbReference type="PANTHER" id="PTHR10404:SF46">
    <property type="entry name" value="VACUOLAR PROTEIN SORTING-ASSOCIATED PROTEIN 70"/>
    <property type="match status" value="1"/>
</dbReference>
<dbReference type="Gene3D" id="3.50.30.30">
    <property type="match status" value="1"/>
</dbReference>
<proteinExistence type="inferred from homology"/>
<evidence type="ECO:0000256" key="1">
    <source>
        <dbReference type="ARBA" id="ARBA00005634"/>
    </source>
</evidence>
<comment type="similarity">
    <text evidence="1">Belongs to the peptidase M28 family. M28B subfamily.</text>
</comment>
<dbReference type="InterPro" id="IPR007365">
    <property type="entry name" value="TFR-like_dimer_dom"/>
</dbReference>
<dbReference type="InterPro" id="IPR007484">
    <property type="entry name" value="Peptidase_M28"/>
</dbReference>
<gene>
    <name evidence="5" type="ORF">VTK73DRAFT_4339</name>
</gene>
<feature type="domain" description="Transferrin receptor-like dimerisation" evidence="3">
    <location>
        <begin position="562"/>
        <end position="683"/>
    </location>
</feature>
<reference evidence="5 6" key="1">
    <citation type="journal article" date="2024" name="Commun. Biol.">
        <title>Comparative genomic analysis of thermophilic fungi reveals convergent evolutionary adaptations and gene losses.</title>
        <authorList>
            <person name="Steindorff A.S."/>
            <person name="Aguilar-Pontes M.V."/>
            <person name="Robinson A.J."/>
            <person name="Andreopoulos B."/>
            <person name="LaButti K."/>
            <person name="Kuo A."/>
            <person name="Mondo S."/>
            <person name="Riley R."/>
            <person name="Otillar R."/>
            <person name="Haridas S."/>
            <person name="Lipzen A."/>
            <person name="Grimwood J."/>
            <person name="Schmutz J."/>
            <person name="Clum A."/>
            <person name="Reid I.D."/>
            <person name="Moisan M.C."/>
            <person name="Butler G."/>
            <person name="Nguyen T.T.M."/>
            <person name="Dewar K."/>
            <person name="Conant G."/>
            <person name="Drula E."/>
            <person name="Henrissat B."/>
            <person name="Hansel C."/>
            <person name="Singer S."/>
            <person name="Hutchinson M.I."/>
            <person name="de Vries R.P."/>
            <person name="Natvig D.O."/>
            <person name="Powell A.J."/>
            <person name="Tsang A."/>
            <person name="Grigoriev I.V."/>
        </authorList>
    </citation>
    <scope>NUCLEOTIDE SEQUENCE [LARGE SCALE GENOMIC DNA]</scope>
    <source>
        <strain evidence="5 6">ATCC 24622</strain>
    </source>
</reference>